<evidence type="ECO:0000256" key="1">
    <source>
        <dbReference type="SAM" id="MobiDB-lite"/>
    </source>
</evidence>
<protein>
    <submittedName>
        <fullName evidence="2">Uncharacterized protein</fullName>
    </submittedName>
</protein>
<dbReference type="KEGG" id="ovi:T265_01089"/>
<feature type="region of interest" description="Disordered" evidence="1">
    <location>
        <begin position="73"/>
        <end position="102"/>
    </location>
</feature>
<accession>A0A075AB09</accession>
<dbReference type="GeneID" id="20315277"/>
<evidence type="ECO:0000313" key="3">
    <source>
        <dbReference type="Proteomes" id="UP000054324"/>
    </source>
</evidence>
<dbReference type="AlphaFoldDB" id="A0A075AB09"/>
<keyword evidence="3" id="KW-1185">Reference proteome</keyword>
<organism evidence="2 3">
    <name type="scientific">Opisthorchis viverrini</name>
    <name type="common">Southeast Asian liver fluke</name>
    <dbReference type="NCBI Taxonomy" id="6198"/>
    <lineage>
        <taxon>Eukaryota</taxon>
        <taxon>Metazoa</taxon>
        <taxon>Spiralia</taxon>
        <taxon>Lophotrochozoa</taxon>
        <taxon>Platyhelminthes</taxon>
        <taxon>Trematoda</taxon>
        <taxon>Digenea</taxon>
        <taxon>Opisthorchiida</taxon>
        <taxon>Opisthorchiata</taxon>
        <taxon>Opisthorchiidae</taxon>
        <taxon>Opisthorchis</taxon>
    </lineage>
</organism>
<evidence type="ECO:0000313" key="2">
    <source>
        <dbReference type="EMBL" id="KER33005.1"/>
    </source>
</evidence>
<gene>
    <name evidence="2" type="ORF">T265_01089</name>
</gene>
<feature type="region of interest" description="Disordered" evidence="1">
    <location>
        <begin position="21"/>
        <end position="45"/>
    </location>
</feature>
<proteinExistence type="predicted"/>
<feature type="compositionally biased region" description="Basic and acidic residues" evidence="1">
    <location>
        <begin position="73"/>
        <end position="87"/>
    </location>
</feature>
<dbReference type="RefSeq" id="XP_009163296.1">
    <property type="nucleotide sequence ID" value="XM_009165032.1"/>
</dbReference>
<dbReference type="EMBL" id="KL596629">
    <property type="protein sequence ID" value="KER33005.1"/>
    <property type="molecule type" value="Genomic_DNA"/>
</dbReference>
<feature type="compositionally biased region" description="Basic and acidic residues" evidence="1">
    <location>
        <begin position="21"/>
        <end position="33"/>
    </location>
</feature>
<name>A0A075AB09_OPIVI</name>
<reference evidence="2 3" key="1">
    <citation type="submission" date="2013-11" db="EMBL/GenBank/DDBJ databases">
        <title>Opisthorchis viverrini - life in the bile duct.</title>
        <authorList>
            <person name="Young N.D."/>
            <person name="Nagarajan N."/>
            <person name="Lin S.J."/>
            <person name="Korhonen P.K."/>
            <person name="Jex A.R."/>
            <person name="Hall R.S."/>
            <person name="Safavi-Hemami H."/>
            <person name="Kaewkong W."/>
            <person name="Bertrand D."/>
            <person name="Gao S."/>
            <person name="Seet Q."/>
            <person name="Wongkham S."/>
            <person name="Teh B.T."/>
            <person name="Wongkham C."/>
            <person name="Intapan P.M."/>
            <person name="Maleewong W."/>
            <person name="Yang X."/>
            <person name="Hu M."/>
            <person name="Wang Z."/>
            <person name="Hofmann A."/>
            <person name="Sternberg P.W."/>
            <person name="Tan P."/>
            <person name="Wang J."/>
            <person name="Gasser R.B."/>
        </authorList>
    </citation>
    <scope>NUCLEOTIDE SEQUENCE [LARGE SCALE GENOMIC DNA]</scope>
</reference>
<dbReference type="CTD" id="20315277"/>
<dbReference type="Proteomes" id="UP000054324">
    <property type="component" value="Unassembled WGS sequence"/>
</dbReference>
<sequence length="102" mass="11733">MLKRVYEAFLYVDLSSKNDRKQLEKEGTQRCKDVPMPPSAQLKRPPTPLISIGLHFFTFLRSSAVITILKGHKPEEQGHASPEESTRHLIMYGENRGQKRIK</sequence>